<dbReference type="PANTHER" id="PTHR36410:SF1">
    <property type="entry name" value="EXPRESSED PROTEIN"/>
    <property type="match status" value="1"/>
</dbReference>
<name>A0AAV0KDB8_9ROSI</name>
<organism evidence="2 3">
    <name type="scientific">Linum tenue</name>
    <dbReference type="NCBI Taxonomy" id="586396"/>
    <lineage>
        <taxon>Eukaryota</taxon>
        <taxon>Viridiplantae</taxon>
        <taxon>Streptophyta</taxon>
        <taxon>Embryophyta</taxon>
        <taxon>Tracheophyta</taxon>
        <taxon>Spermatophyta</taxon>
        <taxon>Magnoliopsida</taxon>
        <taxon>eudicotyledons</taxon>
        <taxon>Gunneridae</taxon>
        <taxon>Pentapetalae</taxon>
        <taxon>rosids</taxon>
        <taxon>fabids</taxon>
        <taxon>Malpighiales</taxon>
        <taxon>Linaceae</taxon>
        <taxon>Linum</taxon>
    </lineage>
</organism>
<gene>
    <name evidence="2" type="ORF">LITE_LOCUS18230</name>
</gene>
<protein>
    <submittedName>
        <fullName evidence="2">Uncharacterized protein</fullName>
    </submittedName>
</protein>
<feature type="region of interest" description="Disordered" evidence="1">
    <location>
        <begin position="49"/>
        <end position="139"/>
    </location>
</feature>
<keyword evidence="3" id="KW-1185">Reference proteome</keyword>
<feature type="compositionally biased region" description="Basic and acidic residues" evidence="1">
    <location>
        <begin position="102"/>
        <end position="132"/>
    </location>
</feature>
<dbReference type="AlphaFoldDB" id="A0AAV0KDB8"/>
<dbReference type="Proteomes" id="UP001154282">
    <property type="component" value="Unassembled WGS sequence"/>
</dbReference>
<feature type="compositionally biased region" description="Basic and acidic residues" evidence="1">
    <location>
        <begin position="55"/>
        <end position="73"/>
    </location>
</feature>
<comment type="caution">
    <text evidence="2">The sequence shown here is derived from an EMBL/GenBank/DDBJ whole genome shotgun (WGS) entry which is preliminary data.</text>
</comment>
<evidence type="ECO:0000256" key="1">
    <source>
        <dbReference type="SAM" id="MobiDB-lite"/>
    </source>
</evidence>
<accession>A0AAV0KDB8</accession>
<dbReference type="EMBL" id="CAMGYJ010000005">
    <property type="protein sequence ID" value="CAI0420036.1"/>
    <property type="molecule type" value="Genomic_DNA"/>
</dbReference>
<evidence type="ECO:0000313" key="2">
    <source>
        <dbReference type="EMBL" id="CAI0420036.1"/>
    </source>
</evidence>
<dbReference type="PANTHER" id="PTHR36410">
    <property type="entry name" value="EXPRESSED PROTEIN"/>
    <property type="match status" value="1"/>
</dbReference>
<proteinExistence type="predicted"/>
<reference evidence="2" key="1">
    <citation type="submission" date="2022-08" db="EMBL/GenBank/DDBJ databases">
        <authorList>
            <person name="Gutierrez-Valencia J."/>
        </authorList>
    </citation>
    <scope>NUCLEOTIDE SEQUENCE</scope>
</reference>
<sequence length="139" mass="15489">MNQAIVRSFRSHHQLPAGVIISPTSNQVSREGRVPYSTGFVNLRKGKKAFCTNPDSKHDMDKAQEPKDKKGDAMSHSFGEGYATRSDEEGFGGIYGGNNDDDNVKLEKKIHEDHPDYDRSQGSEVKEKEKARNQATANH</sequence>
<evidence type="ECO:0000313" key="3">
    <source>
        <dbReference type="Proteomes" id="UP001154282"/>
    </source>
</evidence>